<dbReference type="GO" id="GO:0034628">
    <property type="term" value="P:'de novo' NAD+ biosynthetic process from L-aspartate"/>
    <property type="evidence" value="ECO:0007669"/>
    <property type="project" value="TreeGrafter"/>
</dbReference>
<feature type="domain" description="FAD-dependent oxidoreductase 2 FAD-binding" evidence="14">
    <location>
        <begin position="4"/>
        <end position="369"/>
    </location>
</feature>
<dbReference type="OrthoDB" id="9806724at2"/>
<comment type="caution">
    <text evidence="16">The sequence shown here is derived from an EMBL/GenBank/DDBJ whole genome shotgun (WGS) entry which is preliminary data.</text>
</comment>
<keyword evidence="6 13" id="KW-0285">Flavoprotein</keyword>
<comment type="pathway">
    <text evidence="2 13">Cofactor biosynthesis; NAD(+) biosynthesis; iminoaspartate from L-aspartate (oxidase route): step 1/1.</text>
</comment>
<evidence type="ECO:0000256" key="11">
    <source>
        <dbReference type="NCBIfam" id="TIGR00551"/>
    </source>
</evidence>
<evidence type="ECO:0000259" key="15">
    <source>
        <dbReference type="Pfam" id="PF02910"/>
    </source>
</evidence>
<comment type="function">
    <text evidence="13">Catalyzes the oxidation of L-aspartate to iminoaspartate.</text>
</comment>
<accession>A0A1D2YWJ4</accession>
<dbReference type="PIRSF" id="PIRSF000171">
    <property type="entry name" value="SDHA_APRA_LASPO"/>
    <property type="match status" value="1"/>
</dbReference>
<dbReference type="InterPro" id="IPR015939">
    <property type="entry name" value="Fum_Rdtase/Succ_DH_flav-like_C"/>
</dbReference>
<dbReference type="Proteomes" id="UP000243739">
    <property type="component" value="Unassembled WGS sequence"/>
</dbReference>
<dbReference type="Gene3D" id="3.50.50.60">
    <property type="entry name" value="FAD/NAD(P)-binding domain"/>
    <property type="match status" value="1"/>
</dbReference>
<dbReference type="SUPFAM" id="SSF51905">
    <property type="entry name" value="FAD/NAD(P)-binding domain"/>
    <property type="match status" value="1"/>
</dbReference>
<dbReference type="GO" id="GO:0008734">
    <property type="term" value="F:L-aspartate oxidase activity"/>
    <property type="evidence" value="ECO:0007669"/>
    <property type="project" value="UniProtKB-UniRule"/>
</dbReference>
<evidence type="ECO:0000256" key="2">
    <source>
        <dbReference type="ARBA" id="ARBA00004950"/>
    </source>
</evidence>
<evidence type="ECO:0000256" key="4">
    <source>
        <dbReference type="ARBA" id="ARBA00012173"/>
    </source>
</evidence>
<evidence type="ECO:0000259" key="14">
    <source>
        <dbReference type="Pfam" id="PF00890"/>
    </source>
</evidence>
<dbReference type="InterPro" id="IPR037099">
    <property type="entry name" value="Fum_R/Succ_DH_flav-like_C_sf"/>
</dbReference>
<protein>
    <recommendedName>
        <fullName evidence="5 11">L-aspartate oxidase</fullName>
        <ecNumber evidence="4 11">1.4.3.16</ecNumber>
    </recommendedName>
</protein>
<evidence type="ECO:0000256" key="9">
    <source>
        <dbReference type="ARBA" id="ARBA00023002"/>
    </source>
</evidence>
<dbReference type="InterPro" id="IPR036188">
    <property type="entry name" value="FAD/NAD-bd_sf"/>
</dbReference>
<dbReference type="AlphaFoldDB" id="A0A1D2YWJ4"/>
<dbReference type="Pfam" id="PF00890">
    <property type="entry name" value="FAD_binding_2"/>
    <property type="match status" value="1"/>
</dbReference>
<dbReference type="InterPro" id="IPR003953">
    <property type="entry name" value="FAD-dep_OxRdtase_2_FAD-bd"/>
</dbReference>
<dbReference type="SUPFAM" id="SSF46977">
    <property type="entry name" value="Succinate dehydrogenase/fumarate reductase flavoprotein C-terminal domain"/>
    <property type="match status" value="1"/>
</dbReference>
<name>A0A1D2YWJ4_9BACI</name>
<dbReference type="GO" id="GO:0033765">
    <property type="term" value="F:steroid dehydrogenase activity, acting on the CH-CH group of donors"/>
    <property type="evidence" value="ECO:0007669"/>
    <property type="project" value="UniProtKB-ARBA"/>
</dbReference>
<dbReference type="InterPro" id="IPR027477">
    <property type="entry name" value="Succ_DH/fumarate_Rdtase_cat_sf"/>
</dbReference>
<dbReference type="GO" id="GO:0005737">
    <property type="term" value="C:cytoplasm"/>
    <property type="evidence" value="ECO:0007669"/>
    <property type="project" value="UniProtKB-SubCell"/>
</dbReference>
<dbReference type="FunFam" id="3.90.700.10:FF:000002">
    <property type="entry name" value="L-aspartate oxidase"/>
    <property type="match status" value="1"/>
</dbReference>
<gene>
    <name evidence="16" type="ORF">BHF71_06935</name>
</gene>
<evidence type="ECO:0000256" key="5">
    <source>
        <dbReference type="ARBA" id="ARBA00021901"/>
    </source>
</evidence>
<evidence type="ECO:0000256" key="6">
    <source>
        <dbReference type="ARBA" id="ARBA00022630"/>
    </source>
</evidence>
<dbReference type="UniPathway" id="UPA00253">
    <property type="reaction ID" value="UER00326"/>
</dbReference>
<comment type="similarity">
    <text evidence="3 13">Belongs to the FAD-dependent oxidoreductase 2 family. NadB subfamily.</text>
</comment>
<proteinExistence type="inferred from homology"/>
<dbReference type="NCBIfam" id="TIGR00551">
    <property type="entry name" value="nadB"/>
    <property type="match status" value="1"/>
</dbReference>
<dbReference type="PANTHER" id="PTHR42716:SF2">
    <property type="entry name" value="L-ASPARTATE OXIDASE, CHLOROPLASTIC"/>
    <property type="match status" value="1"/>
</dbReference>
<dbReference type="Pfam" id="PF02910">
    <property type="entry name" value="Succ_DH_flav_C"/>
    <property type="match status" value="1"/>
</dbReference>
<dbReference type="PANTHER" id="PTHR42716">
    <property type="entry name" value="L-ASPARTATE OXIDASE"/>
    <property type="match status" value="1"/>
</dbReference>
<dbReference type="SUPFAM" id="SSF56425">
    <property type="entry name" value="Succinate dehydrogenase/fumarate reductase flavoprotein, catalytic domain"/>
    <property type="match status" value="1"/>
</dbReference>
<dbReference type="STRING" id="337097.BHF71_06935"/>
<comment type="cofactor">
    <cofactor evidence="1 13">
        <name>FAD</name>
        <dbReference type="ChEBI" id="CHEBI:57692"/>
    </cofactor>
</comment>
<evidence type="ECO:0000256" key="1">
    <source>
        <dbReference type="ARBA" id="ARBA00001974"/>
    </source>
</evidence>
<evidence type="ECO:0000313" key="16">
    <source>
        <dbReference type="EMBL" id="OEG00016.1"/>
    </source>
</evidence>
<keyword evidence="17" id="KW-1185">Reference proteome</keyword>
<reference evidence="16 17" key="1">
    <citation type="submission" date="2016-09" db="EMBL/GenBank/DDBJ databases">
        <title>Draft genome sequence for the type strain of Vulcanibacillus modesticaldus BR, a strictly anaerobic, moderately thermophilic, and nitrate-reducing bacterium from deep sea-hydrothermal vents of the Mid-Atlantic Ridge.</title>
        <authorList>
            <person name="Abin C.A."/>
            <person name="Hollibaugh J.T."/>
        </authorList>
    </citation>
    <scope>NUCLEOTIDE SEQUENCE [LARGE SCALE GENOMIC DNA]</scope>
    <source>
        <strain evidence="16 17">BR</strain>
    </source>
</reference>
<dbReference type="Gene3D" id="3.90.700.10">
    <property type="entry name" value="Succinate dehydrogenase/fumarate reductase flavoprotein, catalytic domain"/>
    <property type="match status" value="1"/>
</dbReference>
<dbReference type="EMBL" id="MIJF01000010">
    <property type="protein sequence ID" value="OEG00016.1"/>
    <property type="molecule type" value="Genomic_DNA"/>
</dbReference>
<dbReference type="PRINTS" id="PR00368">
    <property type="entry name" value="FADPNR"/>
</dbReference>
<evidence type="ECO:0000256" key="10">
    <source>
        <dbReference type="ARBA" id="ARBA00048305"/>
    </source>
</evidence>
<evidence type="ECO:0000313" key="17">
    <source>
        <dbReference type="Proteomes" id="UP000243739"/>
    </source>
</evidence>
<keyword evidence="8 13" id="KW-0274">FAD</keyword>
<evidence type="ECO:0000256" key="7">
    <source>
        <dbReference type="ARBA" id="ARBA00022642"/>
    </source>
</evidence>
<dbReference type="NCBIfam" id="NF005978">
    <property type="entry name" value="PRK08071.1"/>
    <property type="match status" value="1"/>
</dbReference>
<feature type="domain" description="Fumarate reductase/succinate dehydrogenase flavoprotein-like C-terminal" evidence="15">
    <location>
        <begin position="409"/>
        <end position="508"/>
    </location>
</feature>
<comment type="subcellular location">
    <subcellularLocation>
        <location evidence="13">Cytoplasm</location>
    </subcellularLocation>
</comment>
<organism evidence="16 17">
    <name type="scientific">Vulcanibacillus modesticaldus</name>
    <dbReference type="NCBI Taxonomy" id="337097"/>
    <lineage>
        <taxon>Bacteria</taxon>
        <taxon>Bacillati</taxon>
        <taxon>Bacillota</taxon>
        <taxon>Bacilli</taxon>
        <taxon>Bacillales</taxon>
        <taxon>Bacillaceae</taxon>
        <taxon>Vulcanibacillus</taxon>
    </lineage>
</organism>
<sequence length="519" mass="57527">METDVLIIGSGIAGLFTANLLSDKKNVILITKNNIDNSNSILAQGGIAAAIDDNDNWEDHFKDTIIAGKNHNLEETTKQLVKGANEAIKQLIDLGIPFDRNEDNQLELGREGGHHKRRIVHAGGDATGKEIIKSLINHVKQNITIHQRVMAYDLIIENGKCVGTVAKNDLDQLIIYKAKHTILATGGIGRLYTVTSNDPTITGDGIAMAYRAGADLADLEFIQFHPTMLVNEISSNSLISEAVRGEGAKIINDKGQLIMKGVHPLEDLAPRDIVARQIYNSIQSGEKVYLDISMIPNFRQRFPSITKLCEQNDINIEEGKLPISPGAHFIMGGVKTNLHGETTIPRLYAVGEVAHTGVHGANRLASNSLLEGVVFANKLAKYIIKQPTRVVDFSLPTLIKEDLSLPSLQEIQSVMMKNVGIVRGKEGLLTAKKWFEQFIPFIKAKHVLDIPIEQKIKLNMITVGWLITTSALQRTESRGGHYRNDYPDSNDKLWLKRCIIRRRNENESYQTENAFTTIV</sequence>
<comment type="catalytic activity">
    <reaction evidence="10">
        <text>L-aspartate + O2 = iminosuccinate + H2O2</text>
        <dbReference type="Rhea" id="RHEA:25876"/>
        <dbReference type="ChEBI" id="CHEBI:15379"/>
        <dbReference type="ChEBI" id="CHEBI:16240"/>
        <dbReference type="ChEBI" id="CHEBI:29991"/>
        <dbReference type="ChEBI" id="CHEBI:77875"/>
        <dbReference type="EC" id="1.4.3.16"/>
    </reaction>
    <physiologicalReaction direction="left-to-right" evidence="10">
        <dbReference type="Rhea" id="RHEA:25877"/>
    </physiologicalReaction>
</comment>
<evidence type="ECO:0000256" key="3">
    <source>
        <dbReference type="ARBA" id="ARBA00008562"/>
    </source>
</evidence>
<evidence type="ECO:0000256" key="12">
    <source>
        <dbReference type="PIRSR" id="PIRSR000171-1"/>
    </source>
</evidence>
<keyword evidence="9 13" id="KW-0560">Oxidoreductase</keyword>
<dbReference type="InterPro" id="IPR005288">
    <property type="entry name" value="NadB"/>
</dbReference>
<keyword evidence="7 13" id="KW-0662">Pyridine nucleotide biosynthesis</keyword>
<evidence type="ECO:0000256" key="13">
    <source>
        <dbReference type="RuleBase" id="RU362049"/>
    </source>
</evidence>
<feature type="active site" description="Proton acceptor" evidence="12">
    <location>
        <position position="271"/>
    </location>
</feature>
<evidence type="ECO:0000256" key="8">
    <source>
        <dbReference type="ARBA" id="ARBA00022827"/>
    </source>
</evidence>
<dbReference type="EC" id="1.4.3.16" evidence="4 11"/>
<dbReference type="Gene3D" id="1.20.58.100">
    <property type="entry name" value="Fumarate reductase/succinate dehydrogenase flavoprotein-like, C-terminal domain"/>
    <property type="match status" value="1"/>
</dbReference>